<evidence type="ECO:0000313" key="2">
    <source>
        <dbReference type="Proteomes" id="UP000198287"/>
    </source>
</evidence>
<name>A0A226F1C1_FOLCA</name>
<protein>
    <submittedName>
        <fullName evidence="1">Uncharacterized protein</fullName>
    </submittedName>
</protein>
<organism evidence="1 2">
    <name type="scientific">Folsomia candida</name>
    <name type="common">Springtail</name>
    <dbReference type="NCBI Taxonomy" id="158441"/>
    <lineage>
        <taxon>Eukaryota</taxon>
        <taxon>Metazoa</taxon>
        <taxon>Ecdysozoa</taxon>
        <taxon>Arthropoda</taxon>
        <taxon>Hexapoda</taxon>
        <taxon>Collembola</taxon>
        <taxon>Entomobryomorpha</taxon>
        <taxon>Isotomoidea</taxon>
        <taxon>Isotomidae</taxon>
        <taxon>Proisotominae</taxon>
        <taxon>Folsomia</taxon>
    </lineage>
</organism>
<proteinExistence type="predicted"/>
<reference evidence="1 2" key="1">
    <citation type="submission" date="2015-12" db="EMBL/GenBank/DDBJ databases">
        <title>The genome of Folsomia candida.</title>
        <authorList>
            <person name="Faddeeva A."/>
            <person name="Derks M.F."/>
            <person name="Anvar Y."/>
            <person name="Smit S."/>
            <person name="Van Straalen N."/>
            <person name="Roelofs D."/>
        </authorList>
    </citation>
    <scope>NUCLEOTIDE SEQUENCE [LARGE SCALE GENOMIC DNA]</scope>
    <source>
        <strain evidence="1 2">VU population</strain>
        <tissue evidence="1">Whole body</tissue>
    </source>
</reference>
<dbReference type="EMBL" id="LNIX01000001">
    <property type="protein sequence ID" value="OXA62726.1"/>
    <property type="molecule type" value="Genomic_DNA"/>
</dbReference>
<keyword evidence="2" id="KW-1185">Reference proteome</keyword>
<evidence type="ECO:0000313" key="1">
    <source>
        <dbReference type="EMBL" id="OXA62726.1"/>
    </source>
</evidence>
<accession>A0A226F1C1</accession>
<gene>
    <name evidence="1" type="ORF">Fcan01_02136</name>
</gene>
<comment type="caution">
    <text evidence="1">The sequence shown here is derived from an EMBL/GenBank/DDBJ whole genome shotgun (WGS) entry which is preliminary data.</text>
</comment>
<sequence length="179" mass="19757">MRTFSIIKILTMGFAWFLSGLVVVSSMSVVATSYTSPSKYTSPVSPLNATCHRATDCTSDRFPTFLNCVKGRCSCDSHTFYDEYESICMIRHRSQCLIKRSPSQVVQPCVRFAQCAYPLDLNGNELRSAVHGSCQCLINKTPNSDGTCSKSSTIDSSPVMTMVFMTYIIFTASGVQFNS</sequence>
<dbReference type="Proteomes" id="UP000198287">
    <property type="component" value="Unassembled WGS sequence"/>
</dbReference>
<dbReference type="AlphaFoldDB" id="A0A226F1C1"/>